<feature type="non-terminal residue" evidence="2">
    <location>
        <position position="421"/>
    </location>
</feature>
<gene>
    <name evidence="2" type="ORF">HID58_057478</name>
</gene>
<evidence type="ECO:0000313" key="2">
    <source>
        <dbReference type="EMBL" id="KAH0895049.1"/>
    </source>
</evidence>
<reference evidence="2 3" key="1">
    <citation type="submission" date="2021-05" db="EMBL/GenBank/DDBJ databases">
        <title>Genome Assembly of Synthetic Allotetraploid Brassica napus Reveals Homoeologous Exchanges between Subgenomes.</title>
        <authorList>
            <person name="Davis J.T."/>
        </authorList>
    </citation>
    <scope>NUCLEOTIDE SEQUENCE [LARGE SCALE GENOMIC DNA]</scope>
    <source>
        <strain evidence="3">cv. Da-Ae</strain>
        <tissue evidence="2">Seedling</tissue>
    </source>
</reference>
<evidence type="ECO:0000313" key="3">
    <source>
        <dbReference type="Proteomes" id="UP000824890"/>
    </source>
</evidence>
<sequence length="421" mass="45831">LTSGDGDTQQRSIPKTAAEGLACGSPRAGSLGLVGGPVEEKMSAPLSPKVATVEGGHGKVSYYDVLLENSSVIKDFPEFMLRRSRSQSRSVNDAIVLEGFTAKDATEKSDTEIVAKLMEDLEAMSGEASLAGATAPVSVAAQTKPLETALNSSEWYLVSYQNSGLAMSSPRAQEDNICVSPNGFQVLQDIREEGEFVEDEDDEVEETTECSKSEAIAHGEDVVVDGSSKKSVGNISTQPGQRIKTADNKLEGPGTGSFSASEGSKAKSKSFLPEALMSSIFAWNMRGFNKPRKQKPTRVNEENFKKIFDATKKRQCRTPKPQRLKQLQMLGSTSTIFLELRSSFITRSLEYNGWGWETETHVTQSRNIRNTIRKIVTADGRILTSPADIKREAASHFDNFLNAPQSVHAIPPDVLQGLIDY</sequence>
<accession>A0ABQ8AR97</accession>
<comment type="caution">
    <text evidence="2">The sequence shown here is derived from an EMBL/GenBank/DDBJ whole genome shotgun (WGS) entry which is preliminary data.</text>
</comment>
<dbReference type="EMBL" id="JAGKQM010000013">
    <property type="protein sequence ID" value="KAH0895049.1"/>
    <property type="molecule type" value="Genomic_DNA"/>
</dbReference>
<keyword evidence="3" id="KW-1185">Reference proteome</keyword>
<evidence type="ECO:0000256" key="1">
    <source>
        <dbReference type="SAM" id="MobiDB-lite"/>
    </source>
</evidence>
<feature type="region of interest" description="Disordered" evidence="1">
    <location>
        <begin position="226"/>
        <end position="264"/>
    </location>
</feature>
<proteinExistence type="predicted"/>
<protein>
    <submittedName>
        <fullName evidence="2">Uncharacterized protein</fullName>
    </submittedName>
</protein>
<feature type="non-terminal residue" evidence="2">
    <location>
        <position position="1"/>
    </location>
</feature>
<dbReference type="Proteomes" id="UP000824890">
    <property type="component" value="Unassembled WGS sequence"/>
</dbReference>
<feature type="region of interest" description="Disordered" evidence="1">
    <location>
        <begin position="1"/>
        <end position="21"/>
    </location>
</feature>
<feature type="compositionally biased region" description="Polar residues" evidence="1">
    <location>
        <begin position="1"/>
        <end position="13"/>
    </location>
</feature>
<organism evidence="2 3">
    <name type="scientific">Brassica napus</name>
    <name type="common">Rape</name>
    <dbReference type="NCBI Taxonomy" id="3708"/>
    <lineage>
        <taxon>Eukaryota</taxon>
        <taxon>Viridiplantae</taxon>
        <taxon>Streptophyta</taxon>
        <taxon>Embryophyta</taxon>
        <taxon>Tracheophyta</taxon>
        <taxon>Spermatophyta</taxon>
        <taxon>Magnoliopsida</taxon>
        <taxon>eudicotyledons</taxon>
        <taxon>Gunneridae</taxon>
        <taxon>Pentapetalae</taxon>
        <taxon>rosids</taxon>
        <taxon>malvids</taxon>
        <taxon>Brassicales</taxon>
        <taxon>Brassicaceae</taxon>
        <taxon>Brassiceae</taxon>
        <taxon>Brassica</taxon>
    </lineage>
</organism>
<name>A0ABQ8AR97_BRANA</name>